<dbReference type="NCBIfam" id="TIGR02532">
    <property type="entry name" value="IV_pilin_GFxxxE"/>
    <property type="match status" value="1"/>
</dbReference>
<dbReference type="Gene3D" id="3.30.700.10">
    <property type="entry name" value="Glycoprotein, Type 4 Pilin"/>
    <property type="match status" value="1"/>
</dbReference>
<dbReference type="PANTHER" id="PTHR30093:SF2">
    <property type="entry name" value="TYPE II SECRETION SYSTEM PROTEIN H"/>
    <property type="match status" value="1"/>
</dbReference>
<dbReference type="Pfam" id="PF07963">
    <property type="entry name" value="N_methyl"/>
    <property type="match status" value="1"/>
</dbReference>
<proteinExistence type="predicted"/>
<name>A0A517T4Z3_9PLAN</name>
<dbReference type="InterPro" id="IPR012902">
    <property type="entry name" value="N_methyl_site"/>
</dbReference>
<dbReference type="OrthoDB" id="209901at2"/>
<keyword evidence="4" id="KW-1185">Reference proteome</keyword>
<evidence type="ECO:0000259" key="2">
    <source>
        <dbReference type="Pfam" id="PF07596"/>
    </source>
</evidence>
<keyword evidence="1" id="KW-1133">Transmembrane helix</keyword>
<feature type="domain" description="DUF1559" evidence="2">
    <location>
        <begin position="33"/>
        <end position="330"/>
    </location>
</feature>
<sequence length="364" mass="39135">MALRTRSGFTIVELLVVIAIISLLIAMLLPAVQQAREAARISQCKNNLKQIGLAMHNYHDNFATFPPGVCTKEPETTGVAREKLCDSGAAHLQIGGTSISASAYGWTWNAFILPYMDQANLYQTLDVANAPNEMVYDVVVNGNNNTARLEQIQQPLSMMRCPSDPGPDLSQAFSFHRTGTIAGHNTTNDLMDLPVTNYVACHSNNHYVPHATWNCSVNARPENHHGVFGVNSKTRIRDITDGTSSTILVGEKSANFIYDGTSSHVGGILFLSSYTSNSHQGRTNFASGGINIYGDTSASTLFSFSSPHVGGAQFVFADGSVHFLNENIEFDGVGTGSGNQGTASISTLLEYLECMADGHVTGSF</sequence>
<dbReference type="Proteomes" id="UP000319976">
    <property type="component" value="Chromosome"/>
</dbReference>
<dbReference type="AlphaFoldDB" id="A0A517T4Z3"/>
<protein>
    <submittedName>
        <fullName evidence="3">Type II secretion system protein G</fullName>
    </submittedName>
</protein>
<reference evidence="3 4" key="1">
    <citation type="submission" date="2019-02" db="EMBL/GenBank/DDBJ databases">
        <title>Deep-cultivation of Planctomycetes and their phenomic and genomic characterization uncovers novel biology.</title>
        <authorList>
            <person name="Wiegand S."/>
            <person name="Jogler M."/>
            <person name="Boedeker C."/>
            <person name="Pinto D."/>
            <person name="Vollmers J."/>
            <person name="Rivas-Marin E."/>
            <person name="Kohn T."/>
            <person name="Peeters S.H."/>
            <person name="Heuer A."/>
            <person name="Rast P."/>
            <person name="Oberbeckmann S."/>
            <person name="Bunk B."/>
            <person name="Jeske O."/>
            <person name="Meyerdierks A."/>
            <person name="Storesund J.E."/>
            <person name="Kallscheuer N."/>
            <person name="Luecker S."/>
            <person name="Lage O.M."/>
            <person name="Pohl T."/>
            <person name="Merkel B.J."/>
            <person name="Hornburger P."/>
            <person name="Mueller R.-W."/>
            <person name="Bruemmer F."/>
            <person name="Labrenz M."/>
            <person name="Spormann A.M."/>
            <person name="Op den Camp H."/>
            <person name="Overmann J."/>
            <person name="Amann R."/>
            <person name="Jetten M.S.M."/>
            <person name="Mascher T."/>
            <person name="Medema M.H."/>
            <person name="Devos D.P."/>
            <person name="Kaster A.-K."/>
            <person name="Ovreas L."/>
            <person name="Rohde M."/>
            <person name="Galperin M.Y."/>
            <person name="Jogler C."/>
        </authorList>
    </citation>
    <scope>NUCLEOTIDE SEQUENCE [LARGE SCALE GENOMIC DNA]</scope>
    <source>
        <strain evidence="3 4">V22</strain>
    </source>
</reference>
<dbReference type="EMBL" id="CP036316">
    <property type="protein sequence ID" value="QDT63446.1"/>
    <property type="molecule type" value="Genomic_DNA"/>
</dbReference>
<evidence type="ECO:0000313" key="4">
    <source>
        <dbReference type="Proteomes" id="UP000319976"/>
    </source>
</evidence>
<keyword evidence="1" id="KW-0812">Transmembrane</keyword>
<accession>A0A517T4Z3</accession>
<dbReference type="NCBIfam" id="TIGR04294">
    <property type="entry name" value="pre_pil_HX9DG"/>
    <property type="match status" value="1"/>
</dbReference>
<organism evidence="3 4">
    <name type="scientific">Calycomorphotria hydatis</name>
    <dbReference type="NCBI Taxonomy" id="2528027"/>
    <lineage>
        <taxon>Bacteria</taxon>
        <taxon>Pseudomonadati</taxon>
        <taxon>Planctomycetota</taxon>
        <taxon>Planctomycetia</taxon>
        <taxon>Planctomycetales</taxon>
        <taxon>Planctomycetaceae</taxon>
        <taxon>Calycomorphotria</taxon>
    </lineage>
</organism>
<feature type="transmembrane region" description="Helical" evidence="1">
    <location>
        <begin position="12"/>
        <end position="32"/>
    </location>
</feature>
<dbReference type="InterPro" id="IPR045584">
    <property type="entry name" value="Pilin-like"/>
</dbReference>
<dbReference type="PANTHER" id="PTHR30093">
    <property type="entry name" value="GENERAL SECRETION PATHWAY PROTEIN G"/>
    <property type="match status" value="1"/>
</dbReference>
<dbReference type="InterPro" id="IPR011453">
    <property type="entry name" value="DUF1559"/>
</dbReference>
<dbReference type="InterPro" id="IPR027558">
    <property type="entry name" value="Pre_pil_HX9DG_C"/>
</dbReference>
<gene>
    <name evidence="3" type="primary">xcpT_9</name>
    <name evidence="3" type="ORF">V22_06670</name>
</gene>
<dbReference type="SUPFAM" id="SSF54523">
    <property type="entry name" value="Pili subunits"/>
    <property type="match status" value="1"/>
</dbReference>
<evidence type="ECO:0000256" key="1">
    <source>
        <dbReference type="SAM" id="Phobius"/>
    </source>
</evidence>
<dbReference type="KEGG" id="chya:V22_06670"/>
<dbReference type="RefSeq" id="WP_145266869.1">
    <property type="nucleotide sequence ID" value="NZ_CP036316.1"/>
</dbReference>
<evidence type="ECO:0000313" key="3">
    <source>
        <dbReference type="EMBL" id="QDT63446.1"/>
    </source>
</evidence>
<dbReference type="Pfam" id="PF07596">
    <property type="entry name" value="SBP_bac_10"/>
    <property type="match status" value="1"/>
</dbReference>
<keyword evidence="1" id="KW-0472">Membrane</keyword>